<evidence type="ECO:0000313" key="2">
    <source>
        <dbReference type="EMBL" id="GMT02449.1"/>
    </source>
</evidence>
<keyword evidence="3" id="KW-1185">Reference proteome</keyword>
<feature type="non-terminal residue" evidence="2">
    <location>
        <position position="1"/>
    </location>
</feature>
<feature type="transmembrane region" description="Helical" evidence="1">
    <location>
        <begin position="34"/>
        <end position="58"/>
    </location>
</feature>
<evidence type="ECO:0008006" key="4">
    <source>
        <dbReference type="Google" id="ProtNLM"/>
    </source>
</evidence>
<keyword evidence="1" id="KW-1133">Transmembrane helix</keyword>
<reference evidence="2" key="1">
    <citation type="submission" date="2023-10" db="EMBL/GenBank/DDBJ databases">
        <title>Genome assembly of Pristionchus species.</title>
        <authorList>
            <person name="Yoshida K."/>
            <person name="Sommer R.J."/>
        </authorList>
    </citation>
    <scope>NUCLEOTIDE SEQUENCE</scope>
    <source>
        <strain evidence="2">RS0144</strain>
    </source>
</reference>
<proteinExistence type="predicted"/>
<accession>A0AAV5U6H5</accession>
<name>A0AAV5U6H5_9BILA</name>
<dbReference type="EMBL" id="BTSX01000005">
    <property type="protein sequence ID" value="GMT02449.1"/>
    <property type="molecule type" value="Genomic_DNA"/>
</dbReference>
<feature type="transmembrane region" description="Helical" evidence="1">
    <location>
        <begin position="6"/>
        <end position="22"/>
    </location>
</feature>
<evidence type="ECO:0000256" key="1">
    <source>
        <dbReference type="SAM" id="Phobius"/>
    </source>
</evidence>
<keyword evidence="1" id="KW-0812">Transmembrane</keyword>
<sequence>HSQIVCGIVCIIPSLLLLTAVVRSSIHTNCRIMMCLWILSQLLVYATVCWLSVSSIILDEHYFKDSFDINGLSIRNPLEYHASATAYEWIIIYFVCSQGNFRNSSILLNTGAETLEATMGGILSNILDIGAFVTNVIVMIFARRKDAAEHKQLNERYQIRETYLVARAMMPVYCASTVLKVTKRPLAQSKDLRICSVNQVLYISVSRIKTAQVI</sequence>
<keyword evidence="1" id="KW-0472">Membrane</keyword>
<organism evidence="2 3">
    <name type="scientific">Pristionchus entomophagus</name>
    <dbReference type="NCBI Taxonomy" id="358040"/>
    <lineage>
        <taxon>Eukaryota</taxon>
        <taxon>Metazoa</taxon>
        <taxon>Ecdysozoa</taxon>
        <taxon>Nematoda</taxon>
        <taxon>Chromadorea</taxon>
        <taxon>Rhabditida</taxon>
        <taxon>Rhabditina</taxon>
        <taxon>Diplogasteromorpha</taxon>
        <taxon>Diplogasteroidea</taxon>
        <taxon>Neodiplogasteridae</taxon>
        <taxon>Pristionchus</taxon>
    </lineage>
</organism>
<protein>
    <recommendedName>
        <fullName evidence="4">G protein-coupled receptor</fullName>
    </recommendedName>
</protein>
<comment type="caution">
    <text evidence="2">The sequence shown here is derived from an EMBL/GenBank/DDBJ whole genome shotgun (WGS) entry which is preliminary data.</text>
</comment>
<dbReference type="Proteomes" id="UP001432027">
    <property type="component" value="Unassembled WGS sequence"/>
</dbReference>
<gene>
    <name evidence="2" type="ORF">PENTCL1PPCAC_24623</name>
</gene>
<dbReference type="AlphaFoldDB" id="A0AAV5U6H5"/>
<feature type="transmembrane region" description="Helical" evidence="1">
    <location>
        <begin position="122"/>
        <end position="142"/>
    </location>
</feature>
<evidence type="ECO:0000313" key="3">
    <source>
        <dbReference type="Proteomes" id="UP001432027"/>
    </source>
</evidence>